<dbReference type="Pfam" id="PF13023">
    <property type="entry name" value="HD_3"/>
    <property type="match status" value="1"/>
</dbReference>
<keyword evidence="10 14" id="KW-0378">Hydrolase</keyword>
<evidence type="ECO:0000313" key="15">
    <source>
        <dbReference type="Proteomes" id="UP000777438"/>
    </source>
</evidence>
<keyword evidence="11" id="KW-0460">Magnesium</keyword>
<evidence type="ECO:0000256" key="7">
    <source>
        <dbReference type="ARBA" id="ARBA00011738"/>
    </source>
</evidence>
<dbReference type="EMBL" id="JAGPYM010000015">
    <property type="protein sequence ID" value="KAH6887133.1"/>
    <property type="molecule type" value="Genomic_DNA"/>
</dbReference>
<keyword evidence="12" id="KW-0170">Cobalt</keyword>
<dbReference type="GO" id="GO:0005737">
    <property type="term" value="C:cytoplasm"/>
    <property type="evidence" value="ECO:0007669"/>
    <property type="project" value="TreeGrafter"/>
</dbReference>
<evidence type="ECO:0000256" key="4">
    <source>
        <dbReference type="ARBA" id="ARBA00001946"/>
    </source>
</evidence>
<keyword evidence="15" id="KW-1185">Reference proteome</keyword>
<proteinExistence type="inferred from homology"/>
<evidence type="ECO:0000313" key="14">
    <source>
        <dbReference type="EMBL" id="KAH6887133.1"/>
    </source>
</evidence>
<comment type="subunit">
    <text evidence="7">Homodimer.</text>
</comment>
<evidence type="ECO:0000256" key="5">
    <source>
        <dbReference type="ARBA" id="ARBA00004074"/>
    </source>
</evidence>
<name>A0A9P8W3S0_9HYPO</name>
<evidence type="ECO:0000256" key="2">
    <source>
        <dbReference type="ARBA" id="ARBA00001936"/>
    </source>
</evidence>
<keyword evidence="9" id="KW-0479">Metal-binding</keyword>
<comment type="cofactor">
    <cofactor evidence="3">
        <name>Co(2+)</name>
        <dbReference type="ChEBI" id="CHEBI:48828"/>
    </cofactor>
</comment>
<evidence type="ECO:0000256" key="9">
    <source>
        <dbReference type="ARBA" id="ARBA00022723"/>
    </source>
</evidence>
<protein>
    <recommendedName>
        <fullName evidence="8">5'-deoxynucleotidase</fullName>
        <ecNumber evidence="8">3.1.3.89</ecNumber>
    </recommendedName>
</protein>
<comment type="catalytic activity">
    <reaction evidence="1">
        <text>a 2'-deoxyribonucleoside 5'-phosphate + H2O = a 2'-deoxyribonucleoside + phosphate</text>
        <dbReference type="Rhea" id="RHEA:36167"/>
        <dbReference type="ChEBI" id="CHEBI:15377"/>
        <dbReference type="ChEBI" id="CHEBI:18274"/>
        <dbReference type="ChEBI" id="CHEBI:43474"/>
        <dbReference type="ChEBI" id="CHEBI:65317"/>
        <dbReference type="EC" id="3.1.3.89"/>
    </reaction>
</comment>
<comment type="similarity">
    <text evidence="6">Belongs to the HDDC2 family.</text>
</comment>
<dbReference type="SUPFAM" id="SSF109604">
    <property type="entry name" value="HD-domain/PDEase-like"/>
    <property type="match status" value="1"/>
</dbReference>
<reference evidence="14 15" key="1">
    <citation type="journal article" date="2021" name="Nat. Commun.">
        <title>Genetic determinants of endophytism in the Arabidopsis root mycobiome.</title>
        <authorList>
            <person name="Mesny F."/>
            <person name="Miyauchi S."/>
            <person name="Thiergart T."/>
            <person name="Pickel B."/>
            <person name="Atanasova L."/>
            <person name="Karlsson M."/>
            <person name="Huettel B."/>
            <person name="Barry K.W."/>
            <person name="Haridas S."/>
            <person name="Chen C."/>
            <person name="Bauer D."/>
            <person name="Andreopoulos W."/>
            <person name="Pangilinan J."/>
            <person name="LaButti K."/>
            <person name="Riley R."/>
            <person name="Lipzen A."/>
            <person name="Clum A."/>
            <person name="Drula E."/>
            <person name="Henrissat B."/>
            <person name="Kohler A."/>
            <person name="Grigoriev I.V."/>
            <person name="Martin F.M."/>
            <person name="Hacquard S."/>
        </authorList>
    </citation>
    <scope>NUCLEOTIDE SEQUENCE [LARGE SCALE GENOMIC DNA]</scope>
    <source>
        <strain evidence="14 15">MPI-CAGE-CH-0241</strain>
    </source>
</reference>
<dbReference type="EC" id="3.1.3.89" evidence="8"/>
<comment type="cofactor">
    <cofactor evidence="2">
        <name>Mn(2+)</name>
        <dbReference type="ChEBI" id="CHEBI:29035"/>
    </cofactor>
</comment>
<evidence type="ECO:0000256" key="10">
    <source>
        <dbReference type="ARBA" id="ARBA00022801"/>
    </source>
</evidence>
<feature type="domain" description="HD" evidence="13">
    <location>
        <begin position="37"/>
        <end position="183"/>
    </location>
</feature>
<dbReference type="PANTHER" id="PTHR11845">
    <property type="entry name" value="5'-DEOXYNUCLEOTIDASE HDDC2"/>
    <property type="match status" value="1"/>
</dbReference>
<dbReference type="FunFam" id="1.10.3210.10:FF:000011">
    <property type="entry name" value="HD domain-containing protein 2"/>
    <property type="match status" value="1"/>
</dbReference>
<evidence type="ECO:0000256" key="8">
    <source>
        <dbReference type="ARBA" id="ARBA00012964"/>
    </source>
</evidence>
<sequence>MTNLAKEWTLEKALAAKGLPLQSERQPSSLGLFHLLGELKSIKRAGWVRNGIEDCETIAAHSFRMIAMVEQLPATIDKYRCMKMCMYHDLAESIVGDYTPMDRIPKDEKYRREKEAIDYITQTQVQDAQVGSDILSCWLEFENGETEESKYANDLDKVDMITQMFEYEKREDGRVNLHEFTRAANFLRKPETKTWVDELLTERALFWAEKSLAAKVEEDETTKKLVDEYYGS</sequence>
<evidence type="ECO:0000259" key="13">
    <source>
        <dbReference type="Pfam" id="PF13023"/>
    </source>
</evidence>
<evidence type="ECO:0000256" key="12">
    <source>
        <dbReference type="ARBA" id="ARBA00023285"/>
    </source>
</evidence>
<dbReference type="PANTHER" id="PTHR11845:SF13">
    <property type="entry name" value="5'-DEOXYNUCLEOTIDASE HDDC2"/>
    <property type="match status" value="1"/>
</dbReference>
<dbReference type="GO" id="GO:0002953">
    <property type="term" value="F:5'-deoxynucleotidase activity"/>
    <property type="evidence" value="ECO:0007669"/>
    <property type="project" value="UniProtKB-EC"/>
</dbReference>
<dbReference type="InterPro" id="IPR039356">
    <property type="entry name" value="YfbR/HDDC2"/>
</dbReference>
<dbReference type="Proteomes" id="UP000777438">
    <property type="component" value="Unassembled WGS sequence"/>
</dbReference>
<dbReference type="OrthoDB" id="10254258at2759"/>
<evidence type="ECO:0000256" key="1">
    <source>
        <dbReference type="ARBA" id="ARBA00001638"/>
    </source>
</evidence>
<evidence type="ECO:0000256" key="3">
    <source>
        <dbReference type="ARBA" id="ARBA00001941"/>
    </source>
</evidence>
<dbReference type="InterPro" id="IPR006674">
    <property type="entry name" value="HD_domain"/>
</dbReference>
<dbReference type="Gene3D" id="1.10.3210.10">
    <property type="entry name" value="Hypothetical protein af1432"/>
    <property type="match status" value="1"/>
</dbReference>
<dbReference type="GO" id="GO:0046872">
    <property type="term" value="F:metal ion binding"/>
    <property type="evidence" value="ECO:0007669"/>
    <property type="project" value="UniProtKB-KW"/>
</dbReference>
<organism evidence="14 15">
    <name type="scientific">Thelonectria olida</name>
    <dbReference type="NCBI Taxonomy" id="1576542"/>
    <lineage>
        <taxon>Eukaryota</taxon>
        <taxon>Fungi</taxon>
        <taxon>Dikarya</taxon>
        <taxon>Ascomycota</taxon>
        <taxon>Pezizomycotina</taxon>
        <taxon>Sordariomycetes</taxon>
        <taxon>Hypocreomycetidae</taxon>
        <taxon>Hypocreales</taxon>
        <taxon>Nectriaceae</taxon>
        <taxon>Thelonectria</taxon>
    </lineage>
</organism>
<evidence type="ECO:0000256" key="6">
    <source>
        <dbReference type="ARBA" id="ARBA00009999"/>
    </source>
</evidence>
<comment type="caution">
    <text evidence="14">The sequence shown here is derived from an EMBL/GenBank/DDBJ whole genome shotgun (WGS) entry which is preliminary data.</text>
</comment>
<accession>A0A9P8W3S0</accession>
<dbReference type="AlphaFoldDB" id="A0A9P8W3S0"/>
<dbReference type="GO" id="GO:0009159">
    <property type="term" value="P:deoxyribonucleoside monophosphate catabolic process"/>
    <property type="evidence" value="ECO:0007669"/>
    <property type="project" value="UniProtKB-ARBA"/>
</dbReference>
<comment type="function">
    <text evidence="5">Catalyzes the dephosphorylation of the nucleoside 5'-monophosphates deoxyadenosine monophosphate (dAMP), deoxycytidine monophosphate (dCMP), deoxyguanosine monophosphate (dGMP) and deoxythymidine monophosphate (dTMP).</text>
</comment>
<evidence type="ECO:0000256" key="11">
    <source>
        <dbReference type="ARBA" id="ARBA00022842"/>
    </source>
</evidence>
<gene>
    <name evidence="14" type="ORF">B0T10DRAFT_490741</name>
</gene>
<comment type="cofactor">
    <cofactor evidence="4">
        <name>Mg(2+)</name>
        <dbReference type="ChEBI" id="CHEBI:18420"/>
    </cofactor>
</comment>